<gene>
    <name evidence="2" type="ORF">SAMN05660895_2010</name>
</gene>
<dbReference type="AlphaFoldDB" id="A0A1I7NII9"/>
<dbReference type="SUPFAM" id="SSF51197">
    <property type="entry name" value="Clavaminate synthase-like"/>
    <property type="match status" value="1"/>
</dbReference>
<dbReference type="GO" id="GO:0016706">
    <property type="term" value="F:2-oxoglutarate-dependent dioxygenase activity"/>
    <property type="evidence" value="ECO:0007669"/>
    <property type="project" value="UniProtKB-ARBA"/>
</dbReference>
<comment type="cofactor">
    <cofactor evidence="1">
        <name>Fe(2+)</name>
        <dbReference type="ChEBI" id="CHEBI:29033"/>
    </cofactor>
</comment>
<dbReference type="GO" id="GO:0005506">
    <property type="term" value="F:iron ion binding"/>
    <property type="evidence" value="ECO:0007669"/>
    <property type="project" value="UniProtKB-ARBA"/>
</dbReference>
<evidence type="ECO:0000313" key="3">
    <source>
        <dbReference type="Proteomes" id="UP000199537"/>
    </source>
</evidence>
<sequence>MEPNQKFVYTDAGVTAEHLQFFDAFGFIHYKHFFTPAQIQRAIQAVEELEAQWIAEKKDKVFGTPIKYGKDENGRTVIHRFAFASLHHPYLHEMLQDPRIQELKKFLGDVPDARIAENEKDGLVINHYINTGESEFTKLGWHTDGLRDLVLNFKLYPMLNVGIYLDDSPVEKGGLRVLPGTHKQGLYQMMFRKKYFVDNTPDPDELIIEAEAGDLTVHSGRIWHRVALATVQGAASRRRVMYFPIISGKYSPKSHRSPTPIYHRFLRMIK</sequence>
<keyword evidence="2" id="KW-0223">Dioxygenase</keyword>
<protein>
    <submittedName>
        <fullName evidence="2">Phytanoyl-CoA dioxygenase (PhyH)</fullName>
    </submittedName>
</protein>
<dbReference type="Gene3D" id="2.60.120.620">
    <property type="entry name" value="q2cbj1_9rhob like domain"/>
    <property type="match status" value="1"/>
</dbReference>
<dbReference type="PANTHER" id="PTHR20883">
    <property type="entry name" value="PHYTANOYL-COA DIOXYGENASE DOMAIN CONTAINING 1"/>
    <property type="match status" value="1"/>
</dbReference>
<dbReference type="InterPro" id="IPR008775">
    <property type="entry name" value="Phytyl_CoA_dOase-like"/>
</dbReference>
<keyword evidence="3" id="KW-1185">Reference proteome</keyword>
<proteinExistence type="predicted"/>
<dbReference type="PANTHER" id="PTHR20883:SF48">
    <property type="entry name" value="ECTOINE DIOXYGENASE"/>
    <property type="match status" value="1"/>
</dbReference>
<organism evidence="2 3">
    <name type="scientific">Thermoflavifilum thermophilum</name>
    <dbReference type="NCBI Taxonomy" id="1393122"/>
    <lineage>
        <taxon>Bacteria</taxon>
        <taxon>Pseudomonadati</taxon>
        <taxon>Bacteroidota</taxon>
        <taxon>Chitinophagia</taxon>
        <taxon>Chitinophagales</taxon>
        <taxon>Chitinophagaceae</taxon>
        <taxon>Thermoflavifilum</taxon>
    </lineage>
</organism>
<dbReference type="STRING" id="1393122.SAMN05660895_2010"/>
<name>A0A1I7NII9_9BACT</name>
<dbReference type="RefSeq" id="WP_092460186.1">
    <property type="nucleotide sequence ID" value="NZ_FPCJ01000001.1"/>
</dbReference>
<dbReference type="OrthoDB" id="976214at2"/>
<reference evidence="3" key="1">
    <citation type="submission" date="2016-10" db="EMBL/GenBank/DDBJ databases">
        <authorList>
            <person name="Varghese N."/>
            <person name="Submissions S."/>
        </authorList>
    </citation>
    <scope>NUCLEOTIDE SEQUENCE [LARGE SCALE GENOMIC DNA]</scope>
    <source>
        <strain evidence="3">DSM 14807</strain>
    </source>
</reference>
<dbReference type="Proteomes" id="UP000199537">
    <property type="component" value="Unassembled WGS sequence"/>
</dbReference>
<dbReference type="Pfam" id="PF05721">
    <property type="entry name" value="PhyH"/>
    <property type="match status" value="1"/>
</dbReference>
<dbReference type="EMBL" id="FPCJ01000001">
    <property type="protein sequence ID" value="SFV34481.1"/>
    <property type="molecule type" value="Genomic_DNA"/>
</dbReference>
<evidence type="ECO:0000313" key="2">
    <source>
        <dbReference type="EMBL" id="SFV34481.1"/>
    </source>
</evidence>
<keyword evidence="2" id="KW-0560">Oxidoreductase</keyword>
<accession>A0A1I7NII9</accession>
<evidence type="ECO:0000256" key="1">
    <source>
        <dbReference type="ARBA" id="ARBA00001954"/>
    </source>
</evidence>